<evidence type="ECO:0000313" key="4">
    <source>
        <dbReference type="Proteomes" id="UP001164305"/>
    </source>
</evidence>
<organism evidence="3 4">
    <name type="scientific">Brachybacterium huguangmaarense</name>
    <dbReference type="NCBI Taxonomy" id="1652028"/>
    <lineage>
        <taxon>Bacteria</taxon>
        <taxon>Bacillati</taxon>
        <taxon>Actinomycetota</taxon>
        <taxon>Actinomycetes</taxon>
        <taxon>Micrococcales</taxon>
        <taxon>Dermabacteraceae</taxon>
        <taxon>Brachybacterium</taxon>
    </lineage>
</organism>
<name>A0ABY6FZC2_9MICO</name>
<dbReference type="Pfam" id="PF08327">
    <property type="entry name" value="AHSA1"/>
    <property type="match status" value="1"/>
</dbReference>
<dbReference type="RefSeq" id="WP_263593430.1">
    <property type="nucleotide sequence ID" value="NZ_CP107020.1"/>
</dbReference>
<accession>A0ABY6FZC2</accession>
<reference evidence="3" key="1">
    <citation type="submission" date="2022-10" db="EMBL/GenBank/DDBJ databases">
        <title>Whole-Genome Sequencing of Brachybacterium huguangmaarense BRM-3, Isolated from Betula schmidtii.</title>
        <authorList>
            <person name="Haam D."/>
        </authorList>
    </citation>
    <scope>NUCLEOTIDE SEQUENCE</scope>
    <source>
        <strain evidence="3">BRM-3</strain>
    </source>
</reference>
<dbReference type="Gene3D" id="3.30.530.20">
    <property type="match status" value="1"/>
</dbReference>
<dbReference type="Proteomes" id="UP001164305">
    <property type="component" value="Chromosome"/>
</dbReference>
<dbReference type="EMBL" id="CP107020">
    <property type="protein sequence ID" value="UYG16217.1"/>
    <property type="molecule type" value="Genomic_DNA"/>
</dbReference>
<evidence type="ECO:0000313" key="3">
    <source>
        <dbReference type="EMBL" id="UYG16217.1"/>
    </source>
</evidence>
<dbReference type="CDD" id="cd07814">
    <property type="entry name" value="SRPBCC_CalC_Aha1-like"/>
    <property type="match status" value="1"/>
</dbReference>
<dbReference type="SUPFAM" id="SSF55961">
    <property type="entry name" value="Bet v1-like"/>
    <property type="match status" value="1"/>
</dbReference>
<sequence length="145" mass="15458">MAEFRDSIDITASPETVFDYLTTDDGMTAWMGQYADLDPTPGGRFAVDIAGYPVRGTFLTVERPSRVVVSWGFAGSDDLPAGTSTVEFRLTPIAGGTRVDLCHSHLPDTRVPGHALGWANFLPRLVIASGGGDPGPDHWQPSSPA</sequence>
<evidence type="ECO:0000259" key="2">
    <source>
        <dbReference type="Pfam" id="PF08327"/>
    </source>
</evidence>
<dbReference type="InterPro" id="IPR013538">
    <property type="entry name" value="ASHA1/2-like_C"/>
</dbReference>
<comment type="similarity">
    <text evidence="1">Belongs to the AHA1 family.</text>
</comment>
<evidence type="ECO:0000256" key="1">
    <source>
        <dbReference type="ARBA" id="ARBA00006817"/>
    </source>
</evidence>
<keyword evidence="4" id="KW-1185">Reference proteome</keyword>
<protein>
    <submittedName>
        <fullName evidence="3">SRPBCC domain-containing protein</fullName>
    </submittedName>
</protein>
<feature type="domain" description="Activator of Hsp90 ATPase homologue 1/2-like C-terminal" evidence="2">
    <location>
        <begin position="12"/>
        <end position="125"/>
    </location>
</feature>
<proteinExistence type="inferred from homology"/>
<gene>
    <name evidence="3" type="ORF">BRM3_11410</name>
</gene>
<dbReference type="InterPro" id="IPR023393">
    <property type="entry name" value="START-like_dom_sf"/>
</dbReference>